<keyword evidence="4" id="KW-1185">Reference proteome</keyword>
<dbReference type="EMBL" id="LGRX02013516">
    <property type="protein sequence ID" value="KAK3265992.1"/>
    <property type="molecule type" value="Genomic_DNA"/>
</dbReference>
<evidence type="ECO:0000259" key="2">
    <source>
        <dbReference type="PROSITE" id="PS50800"/>
    </source>
</evidence>
<accession>A0AAE0FUK7</accession>
<dbReference type="Proteomes" id="UP001190700">
    <property type="component" value="Unassembled WGS sequence"/>
</dbReference>
<gene>
    <name evidence="3" type="ORF">CYMTET_25361</name>
</gene>
<evidence type="ECO:0000313" key="3">
    <source>
        <dbReference type="EMBL" id="KAK3265992.1"/>
    </source>
</evidence>
<comment type="caution">
    <text evidence="3">The sequence shown here is derived from an EMBL/GenBank/DDBJ whole genome shotgun (WGS) entry which is preliminary data.</text>
</comment>
<evidence type="ECO:0000256" key="1">
    <source>
        <dbReference type="SAM" id="MobiDB-lite"/>
    </source>
</evidence>
<dbReference type="InterPro" id="IPR036361">
    <property type="entry name" value="SAP_dom_sf"/>
</dbReference>
<dbReference type="AlphaFoldDB" id="A0AAE0FUK7"/>
<evidence type="ECO:0000313" key="4">
    <source>
        <dbReference type="Proteomes" id="UP001190700"/>
    </source>
</evidence>
<feature type="region of interest" description="Disordered" evidence="1">
    <location>
        <begin position="28"/>
        <end position="63"/>
    </location>
</feature>
<sequence>MPVYICEHDIPAETVVTSDPTNLLIRALKPDKGDQTKSMAEINSDSRGKRSAESAPEGAVPSKKYAIGSSSFVGAQGARQETRAYTESDFAKMTVEQLKNVLKEKRLPTKGKKDELIKKILQYQQRTQKAAQPSNAL</sequence>
<dbReference type="SMART" id="SM00513">
    <property type="entry name" value="SAP"/>
    <property type="match status" value="1"/>
</dbReference>
<dbReference type="Pfam" id="PF02037">
    <property type="entry name" value="SAP"/>
    <property type="match status" value="1"/>
</dbReference>
<dbReference type="InterPro" id="IPR003034">
    <property type="entry name" value="SAP_dom"/>
</dbReference>
<dbReference type="PROSITE" id="PS50800">
    <property type="entry name" value="SAP"/>
    <property type="match status" value="1"/>
</dbReference>
<dbReference type="Gene3D" id="1.10.720.30">
    <property type="entry name" value="SAP domain"/>
    <property type="match status" value="1"/>
</dbReference>
<name>A0AAE0FUK7_9CHLO</name>
<organism evidence="3 4">
    <name type="scientific">Cymbomonas tetramitiformis</name>
    <dbReference type="NCBI Taxonomy" id="36881"/>
    <lineage>
        <taxon>Eukaryota</taxon>
        <taxon>Viridiplantae</taxon>
        <taxon>Chlorophyta</taxon>
        <taxon>Pyramimonadophyceae</taxon>
        <taxon>Pyramimonadales</taxon>
        <taxon>Pyramimonadaceae</taxon>
        <taxon>Cymbomonas</taxon>
    </lineage>
</organism>
<proteinExistence type="predicted"/>
<protein>
    <recommendedName>
        <fullName evidence="2">SAP domain-containing protein</fullName>
    </recommendedName>
</protein>
<reference evidence="3 4" key="1">
    <citation type="journal article" date="2015" name="Genome Biol. Evol.">
        <title>Comparative Genomics of a Bacterivorous Green Alga Reveals Evolutionary Causalities and Consequences of Phago-Mixotrophic Mode of Nutrition.</title>
        <authorList>
            <person name="Burns J.A."/>
            <person name="Paasch A."/>
            <person name="Narechania A."/>
            <person name="Kim E."/>
        </authorList>
    </citation>
    <scope>NUCLEOTIDE SEQUENCE [LARGE SCALE GENOMIC DNA]</scope>
    <source>
        <strain evidence="3 4">PLY_AMNH</strain>
    </source>
</reference>
<feature type="domain" description="SAP" evidence="2">
    <location>
        <begin position="90"/>
        <end position="124"/>
    </location>
</feature>
<dbReference type="SUPFAM" id="SSF68906">
    <property type="entry name" value="SAP domain"/>
    <property type="match status" value="1"/>
</dbReference>